<dbReference type="AlphaFoldDB" id="A0A0M1P4M8"/>
<dbReference type="Gene3D" id="1.25.40.10">
    <property type="entry name" value="Tetratricopeptide repeat domain"/>
    <property type="match status" value="2"/>
</dbReference>
<organism evidence="3 4">
    <name type="scientific">Paenibacillus solani</name>
    <dbReference type="NCBI Taxonomy" id="1705565"/>
    <lineage>
        <taxon>Bacteria</taxon>
        <taxon>Bacillati</taxon>
        <taxon>Bacillota</taxon>
        <taxon>Bacilli</taxon>
        <taxon>Bacillales</taxon>
        <taxon>Paenibacillaceae</taxon>
        <taxon>Paenibacillus</taxon>
    </lineage>
</organism>
<comment type="caution">
    <text evidence="3">The sequence shown here is derived from an EMBL/GenBank/DDBJ whole genome shotgun (WGS) entry which is preliminary data.</text>
</comment>
<keyword evidence="2" id="KW-1133">Transmembrane helix</keyword>
<dbReference type="SUPFAM" id="SSF48452">
    <property type="entry name" value="TPR-like"/>
    <property type="match status" value="2"/>
</dbReference>
<keyword evidence="4" id="KW-1185">Reference proteome</keyword>
<dbReference type="Pfam" id="PF13181">
    <property type="entry name" value="TPR_8"/>
    <property type="match status" value="2"/>
</dbReference>
<accession>A0A0M1P4M8</accession>
<dbReference type="Proteomes" id="UP000036932">
    <property type="component" value="Unassembled WGS sequence"/>
</dbReference>
<keyword evidence="2" id="KW-0472">Membrane</keyword>
<evidence type="ECO:0000256" key="2">
    <source>
        <dbReference type="SAM" id="Phobius"/>
    </source>
</evidence>
<dbReference type="PATRIC" id="fig|1705565.3.peg.3993"/>
<proteinExistence type="predicted"/>
<dbReference type="InterPro" id="IPR019734">
    <property type="entry name" value="TPR_rpt"/>
</dbReference>
<dbReference type="InterPro" id="IPR011990">
    <property type="entry name" value="TPR-like_helical_dom_sf"/>
</dbReference>
<dbReference type="PANTHER" id="PTHR12558:SF13">
    <property type="entry name" value="CELL DIVISION CYCLE PROTEIN 27 HOMOLOG"/>
    <property type="match status" value="1"/>
</dbReference>
<keyword evidence="1" id="KW-0802">TPR repeat</keyword>
<evidence type="ECO:0000256" key="1">
    <source>
        <dbReference type="PROSITE-ProRule" id="PRU00339"/>
    </source>
</evidence>
<keyword evidence="2" id="KW-0812">Transmembrane</keyword>
<dbReference type="SMART" id="SM00028">
    <property type="entry name" value="TPR"/>
    <property type="match status" value="3"/>
</dbReference>
<dbReference type="PANTHER" id="PTHR12558">
    <property type="entry name" value="CELL DIVISION CYCLE 16,23,27"/>
    <property type="match status" value="1"/>
</dbReference>
<feature type="repeat" description="TPR" evidence="1">
    <location>
        <begin position="176"/>
        <end position="209"/>
    </location>
</feature>
<dbReference type="RefSeq" id="WP_054402481.1">
    <property type="nucleotide sequence ID" value="NZ_LIUT01000001.1"/>
</dbReference>
<name>A0A0M1P4M8_9BACL</name>
<dbReference type="EMBL" id="LIUT01000001">
    <property type="protein sequence ID" value="KOR89443.1"/>
    <property type="molecule type" value="Genomic_DNA"/>
</dbReference>
<evidence type="ECO:0000313" key="3">
    <source>
        <dbReference type="EMBL" id="KOR89443.1"/>
    </source>
</evidence>
<dbReference type="PROSITE" id="PS50005">
    <property type="entry name" value="TPR"/>
    <property type="match status" value="2"/>
</dbReference>
<evidence type="ECO:0000313" key="4">
    <source>
        <dbReference type="Proteomes" id="UP000036932"/>
    </source>
</evidence>
<protein>
    <submittedName>
        <fullName evidence="3">Uncharacterized protein</fullName>
    </submittedName>
</protein>
<sequence length="290" mass="34463">MENIHDYTAYAKAQQLIEWRRYKEALQEAEQLLRQEPEDPDVFALISQIHLFMNEYDKALYWSNQALSREPEQQLAWFVRVSVYYATDKDRAFQEAVQEALRIDPYEPHYYYLQANMYNTKGRPNQAKTAISHALELRPESPLYLALLSYTEALLRNYEDSASLERVALNNNMESCEVYFFLGMAAGQRGEYKLKETYMRNAVRLDPDDKQYQNEYLEALQHNQILFKIILWPIKFLRKMKAWQILLTWMVAVLLFRPLVILFIVLYVLSHWVTKAIVHVKVFGWGRRGV</sequence>
<feature type="transmembrane region" description="Helical" evidence="2">
    <location>
        <begin position="245"/>
        <end position="269"/>
    </location>
</feature>
<gene>
    <name evidence="3" type="ORF">AM231_10030</name>
</gene>
<reference evidence="4" key="1">
    <citation type="submission" date="2015-08" db="EMBL/GenBank/DDBJ databases">
        <title>Genome sequencing project for genomic taxonomy and phylogenomics of Bacillus-like bacteria.</title>
        <authorList>
            <person name="Liu B."/>
            <person name="Wang J."/>
            <person name="Zhu Y."/>
            <person name="Liu G."/>
            <person name="Chen Q."/>
            <person name="Chen Z."/>
            <person name="Lan J."/>
            <person name="Che J."/>
            <person name="Ge C."/>
            <person name="Shi H."/>
            <person name="Pan Z."/>
            <person name="Liu X."/>
        </authorList>
    </citation>
    <scope>NUCLEOTIDE SEQUENCE [LARGE SCALE GENOMIC DNA]</scope>
    <source>
        <strain evidence="4">FJAT-22460</strain>
    </source>
</reference>
<feature type="repeat" description="TPR" evidence="1">
    <location>
        <begin position="40"/>
        <end position="73"/>
    </location>
</feature>
<dbReference type="OrthoDB" id="2940457at2"/>